<protein>
    <recommendedName>
        <fullName evidence="1">Transposase IS66 C-terminal domain-containing protein</fullName>
    </recommendedName>
</protein>
<reference evidence="2 3" key="1">
    <citation type="submission" date="2013-09" db="EMBL/GenBank/DDBJ databases">
        <title>Genome sequencing of Phaeobacter antarcticus sp. nov. SM1211.</title>
        <authorList>
            <person name="Zhang X.-Y."/>
            <person name="Liu C."/>
            <person name="Chen X.-L."/>
            <person name="Xie B.-B."/>
            <person name="Qin Q.-L."/>
            <person name="Rong J.-C."/>
            <person name="Zhang Y.-Z."/>
        </authorList>
    </citation>
    <scope>NUCLEOTIDE SEQUENCE [LARGE SCALE GENOMIC DNA]</scope>
    <source>
        <strain evidence="2 3">SM1211</strain>
    </source>
</reference>
<gene>
    <name evidence="2" type="ORF">P775_06800</name>
</gene>
<evidence type="ECO:0000313" key="3">
    <source>
        <dbReference type="Proteomes" id="UP000231259"/>
    </source>
</evidence>
<evidence type="ECO:0000313" key="2">
    <source>
        <dbReference type="EMBL" id="PIL20969.1"/>
    </source>
</evidence>
<dbReference type="InterPro" id="IPR039552">
    <property type="entry name" value="IS66_C"/>
</dbReference>
<keyword evidence="3" id="KW-1185">Reference proteome</keyword>
<dbReference type="EMBL" id="AWWI01000049">
    <property type="protein sequence ID" value="PIL20969.1"/>
    <property type="molecule type" value="Genomic_DNA"/>
</dbReference>
<proteinExistence type="predicted"/>
<name>A0A2G8RHE3_9RHOB</name>
<dbReference type="Proteomes" id="UP000231259">
    <property type="component" value="Unassembled WGS sequence"/>
</dbReference>
<evidence type="ECO:0000259" key="1">
    <source>
        <dbReference type="Pfam" id="PF13817"/>
    </source>
</evidence>
<dbReference type="AlphaFoldDB" id="A0A2G8RHE3"/>
<comment type="caution">
    <text evidence="2">The sequence shown here is derived from an EMBL/GenBank/DDBJ whole genome shotgun (WGS) entry which is preliminary data.</text>
</comment>
<accession>A0A2G8RHE3</accession>
<dbReference type="Pfam" id="PF13817">
    <property type="entry name" value="DDE_Tnp_IS66_C"/>
    <property type="match status" value="1"/>
</dbReference>
<feature type="domain" description="Transposase IS66 C-terminal" evidence="1">
    <location>
        <begin position="44"/>
        <end position="80"/>
    </location>
</feature>
<organism evidence="2 3">
    <name type="scientific">Puniceibacterium antarcticum</name>
    <dbReference type="NCBI Taxonomy" id="1206336"/>
    <lineage>
        <taxon>Bacteria</taxon>
        <taxon>Pseudomonadati</taxon>
        <taxon>Pseudomonadota</taxon>
        <taxon>Alphaproteobacteria</taxon>
        <taxon>Rhodobacterales</taxon>
        <taxon>Paracoccaceae</taxon>
        <taxon>Puniceibacterium</taxon>
    </lineage>
</organism>
<sequence>MNNEPNKPARHGQNERELAITRKNSFFAGSDGGGRIWATIATRLQTCKMNDVDPVAWLTLALGSIANQWPSAEIDALIPWNYNA</sequence>